<feature type="region of interest" description="Disordered" evidence="1">
    <location>
        <begin position="75"/>
        <end position="94"/>
    </location>
</feature>
<accession>A0A427B585</accession>
<feature type="compositionally biased region" description="Low complexity" evidence="1">
    <location>
        <begin position="232"/>
        <end position="248"/>
    </location>
</feature>
<dbReference type="PANTHER" id="PTHR35138">
    <property type="entry name" value="OS01G0225300 PROTEIN"/>
    <property type="match status" value="1"/>
</dbReference>
<dbReference type="EMBL" id="AMZH03000458">
    <property type="protein sequence ID" value="RRT83641.1"/>
    <property type="molecule type" value="Genomic_DNA"/>
</dbReference>
<evidence type="ECO:0000256" key="1">
    <source>
        <dbReference type="SAM" id="MobiDB-lite"/>
    </source>
</evidence>
<dbReference type="Proteomes" id="UP000287651">
    <property type="component" value="Unassembled WGS sequence"/>
</dbReference>
<proteinExistence type="predicted"/>
<dbReference type="AlphaFoldDB" id="A0A427B585"/>
<evidence type="ECO:0000313" key="3">
    <source>
        <dbReference type="Proteomes" id="UP000287651"/>
    </source>
</evidence>
<dbReference type="PANTHER" id="PTHR35138:SF1">
    <property type="entry name" value="MYB-LIKE DOMAIN-CONTAINING PROTEIN"/>
    <property type="match status" value="1"/>
</dbReference>
<sequence length="374" mass="40235">MEEAGGKCRGFERWKLRERRDLRLLLEMIWMKATAMRRKERAGILSSLGPGWGCVCVHGSDTSSRGYEEGLRITQSKGTETSTHGSTHQTPHLSRSNNVRTIIGPQGPICGHQCNSKRAHRTAHKAHYAIDHSPIHPSKVRVEVASKNLIHAPPLPYPGCASRGSTSSSPPLSSPLTAVMAPSSASERPRRGDGLPFLCFAGRSVQSLTTNILSHLPFSPFKPNLTTPTAKSPMASPPGGSASITLPLLLPPSSPSSSAGSSSHHGMSQGAALPSPSPSSAVKSFASGMRIEGLIPNSKTGGGPAFVGQVFSMLDPSGNGLMTVTTRFDIPFLSKRLNHSFFHELDKVINFRLDQISWDLDEMNQYLSNFDLLV</sequence>
<feature type="region of interest" description="Disordered" evidence="1">
    <location>
        <begin position="227"/>
        <end position="279"/>
    </location>
</feature>
<name>A0A427B585_ENSVE</name>
<evidence type="ECO:0000313" key="2">
    <source>
        <dbReference type="EMBL" id="RRT83641.1"/>
    </source>
</evidence>
<comment type="caution">
    <text evidence="2">The sequence shown here is derived from an EMBL/GenBank/DDBJ whole genome shotgun (WGS) entry which is preliminary data.</text>
</comment>
<feature type="region of interest" description="Disordered" evidence="1">
    <location>
        <begin position="160"/>
        <end position="191"/>
    </location>
</feature>
<feature type="compositionally biased region" description="Low complexity" evidence="1">
    <location>
        <begin position="255"/>
        <end position="279"/>
    </location>
</feature>
<protein>
    <submittedName>
        <fullName evidence="2">Uncharacterized protein</fullName>
    </submittedName>
</protein>
<gene>
    <name evidence="2" type="ORF">B296_00017129</name>
</gene>
<organism evidence="2 3">
    <name type="scientific">Ensete ventricosum</name>
    <name type="common">Abyssinian banana</name>
    <name type="synonym">Musa ensete</name>
    <dbReference type="NCBI Taxonomy" id="4639"/>
    <lineage>
        <taxon>Eukaryota</taxon>
        <taxon>Viridiplantae</taxon>
        <taxon>Streptophyta</taxon>
        <taxon>Embryophyta</taxon>
        <taxon>Tracheophyta</taxon>
        <taxon>Spermatophyta</taxon>
        <taxon>Magnoliopsida</taxon>
        <taxon>Liliopsida</taxon>
        <taxon>Zingiberales</taxon>
        <taxon>Musaceae</taxon>
        <taxon>Ensete</taxon>
    </lineage>
</organism>
<reference evidence="2 3" key="1">
    <citation type="journal article" date="2014" name="Agronomy (Basel)">
        <title>A Draft Genome Sequence for Ensete ventricosum, the Drought-Tolerant Tree Against Hunger.</title>
        <authorList>
            <person name="Harrison J."/>
            <person name="Moore K.A."/>
            <person name="Paszkiewicz K."/>
            <person name="Jones T."/>
            <person name="Grant M."/>
            <person name="Ambacheew D."/>
            <person name="Muzemil S."/>
            <person name="Studholme D.J."/>
        </authorList>
    </citation>
    <scope>NUCLEOTIDE SEQUENCE [LARGE SCALE GENOMIC DNA]</scope>
</reference>
<feature type="compositionally biased region" description="Low complexity" evidence="1">
    <location>
        <begin position="165"/>
        <end position="177"/>
    </location>
</feature>